<dbReference type="RefSeq" id="WP_091195430.1">
    <property type="nucleotide sequence ID" value="NZ_FOVE01000014.1"/>
</dbReference>
<dbReference type="GO" id="GO:0051205">
    <property type="term" value="P:protein insertion into membrane"/>
    <property type="evidence" value="ECO:0007669"/>
    <property type="project" value="UniProtKB-UniRule"/>
</dbReference>
<evidence type="ECO:0000256" key="5">
    <source>
        <dbReference type="ARBA" id="ARBA00023288"/>
    </source>
</evidence>
<keyword evidence="4 6" id="KW-0998">Cell outer membrane</keyword>
<accession>A0A1I5ATZ1</accession>
<keyword evidence="5 6" id="KW-0449">Lipoprotein</keyword>
<comment type="similarity">
    <text evidence="6">Belongs to the BamD family.</text>
</comment>
<comment type="subcellular location">
    <subcellularLocation>
        <location evidence="6">Cell outer membrane</location>
        <topology evidence="6">Lipid-anchor</topology>
    </subcellularLocation>
</comment>
<dbReference type="EMBL" id="FOVE01000014">
    <property type="protein sequence ID" value="SFN65669.1"/>
    <property type="molecule type" value="Genomic_DNA"/>
</dbReference>
<comment type="function">
    <text evidence="6">Part of the outer membrane protein assembly complex, which is involved in assembly and insertion of beta-barrel proteins into the outer membrane.</text>
</comment>
<feature type="domain" description="Outer membrane lipoprotein BamD-like" evidence="7">
    <location>
        <begin position="36"/>
        <end position="239"/>
    </location>
</feature>
<dbReference type="Proteomes" id="UP000242869">
    <property type="component" value="Unassembled WGS sequence"/>
</dbReference>
<dbReference type="PANTHER" id="PTHR37423:SF1">
    <property type="entry name" value="OUTER MEMBRANE PROTEIN ASSEMBLY FACTOR BAMD"/>
    <property type="match status" value="1"/>
</dbReference>
<organism evidence="8 9">
    <name type="scientific">Formivibrio citricus</name>
    <dbReference type="NCBI Taxonomy" id="83765"/>
    <lineage>
        <taxon>Bacteria</taxon>
        <taxon>Pseudomonadati</taxon>
        <taxon>Pseudomonadota</taxon>
        <taxon>Betaproteobacteria</taxon>
        <taxon>Neisseriales</taxon>
        <taxon>Chitinibacteraceae</taxon>
        <taxon>Formivibrio</taxon>
    </lineage>
</organism>
<comment type="subunit">
    <text evidence="6">Part of the Bam complex.</text>
</comment>
<dbReference type="Pfam" id="PF13525">
    <property type="entry name" value="YfiO"/>
    <property type="match status" value="1"/>
</dbReference>
<dbReference type="CDD" id="cd15830">
    <property type="entry name" value="BamD"/>
    <property type="match status" value="1"/>
</dbReference>
<reference evidence="9" key="1">
    <citation type="submission" date="2016-10" db="EMBL/GenBank/DDBJ databases">
        <authorList>
            <person name="Varghese N."/>
            <person name="Submissions S."/>
        </authorList>
    </citation>
    <scope>NUCLEOTIDE SEQUENCE [LARGE SCALE GENOMIC DNA]</scope>
    <source>
        <strain evidence="9">DSM 6150</strain>
    </source>
</reference>
<dbReference type="InterPro" id="IPR011990">
    <property type="entry name" value="TPR-like_helical_dom_sf"/>
</dbReference>
<keyword evidence="3 6" id="KW-0564">Palmitate</keyword>
<dbReference type="Gene3D" id="1.25.40.10">
    <property type="entry name" value="Tetratricopeptide repeat domain"/>
    <property type="match status" value="1"/>
</dbReference>
<proteinExistence type="inferred from homology"/>
<dbReference type="AlphaFoldDB" id="A0A1I5ATZ1"/>
<dbReference type="OrthoDB" id="9779191at2"/>
<evidence type="ECO:0000256" key="6">
    <source>
        <dbReference type="HAMAP-Rule" id="MF_00922"/>
    </source>
</evidence>
<dbReference type="STRING" id="83765.SAMN05660284_01984"/>
<dbReference type="InterPro" id="IPR039565">
    <property type="entry name" value="BamD-like"/>
</dbReference>
<evidence type="ECO:0000313" key="8">
    <source>
        <dbReference type="EMBL" id="SFN65669.1"/>
    </source>
</evidence>
<dbReference type="PROSITE" id="PS51257">
    <property type="entry name" value="PROKAR_LIPOPROTEIN"/>
    <property type="match status" value="1"/>
</dbReference>
<dbReference type="NCBIfam" id="TIGR03302">
    <property type="entry name" value="OM_YfiO"/>
    <property type="match status" value="1"/>
</dbReference>
<protein>
    <recommendedName>
        <fullName evidence="6">Outer membrane protein assembly factor BamD</fullName>
    </recommendedName>
</protein>
<dbReference type="GO" id="GO:0043165">
    <property type="term" value="P:Gram-negative-bacterium-type cell outer membrane assembly"/>
    <property type="evidence" value="ECO:0007669"/>
    <property type="project" value="UniProtKB-UniRule"/>
</dbReference>
<dbReference type="GO" id="GO:1990063">
    <property type="term" value="C:Bam protein complex"/>
    <property type="evidence" value="ECO:0007669"/>
    <property type="project" value="TreeGrafter"/>
</dbReference>
<evidence type="ECO:0000256" key="3">
    <source>
        <dbReference type="ARBA" id="ARBA00023139"/>
    </source>
</evidence>
<evidence type="ECO:0000313" key="9">
    <source>
        <dbReference type="Proteomes" id="UP000242869"/>
    </source>
</evidence>
<evidence type="ECO:0000256" key="1">
    <source>
        <dbReference type="ARBA" id="ARBA00022729"/>
    </source>
</evidence>
<evidence type="ECO:0000259" key="7">
    <source>
        <dbReference type="Pfam" id="PF13525"/>
    </source>
</evidence>
<evidence type="ECO:0000256" key="4">
    <source>
        <dbReference type="ARBA" id="ARBA00023237"/>
    </source>
</evidence>
<name>A0A1I5ATZ1_9NEIS</name>
<keyword evidence="1 6" id="KW-0732">Signal</keyword>
<sequence length="266" mass="30572">MNQILTRILAVACAGILIAGCSSTPDDNDLAKGWSADKIYSEAKSEQSSNNFDRSTKLFEKLEARFPYGRYAQQAQLEIAYNHYKDKEPALALAAIDRFVKQYPTHPNMDYAYYFKGLVSFNEVQGFMSKVSQQDMSERDPKSARESFDAFRELVNRYPDSKYVQDARLRMNYLIGAIASHELHVARYYYKRGAFLAAANRAKLLIEQYGNTRQVEGALGLMVLSYDKLGMKDLRDDAKRVLQKNYPDSKAMQENFLSDPWWWSPL</sequence>
<dbReference type="HAMAP" id="MF_00922">
    <property type="entry name" value="OM_assembly_BamD"/>
    <property type="match status" value="1"/>
</dbReference>
<dbReference type="PANTHER" id="PTHR37423">
    <property type="entry name" value="SOLUBLE LYTIC MUREIN TRANSGLYCOSYLASE-RELATED"/>
    <property type="match status" value="1"/>
</dbReference>
<keyword evidence="2 6" id="KW-0472">Membrane</keyword>
<dbReference type="InterPro" id="IPR017689">
    <property type="entry name" value="BamD"/>
</dbReference>
<keyword evidence="9" id="KW-1185">Reference proteome</keyword>
<evidence type="ECO:0000256" key="2">
    <source>
        <dbReference type="ARBA" id="ARBA00023136"/>
    </source>
</evidence>
<gene>
    <name evidence="6" type="primary">bamD</name>
    <name evidence="8" type="ORF">SAMN05660284_01984</name>
</gene>